<dbReference type="EMBL" id="JACAZH010000023">
    <property type="protein sequence ID" value="KAF7343657.1"/>
    <property type="molecule type" value="Genomic_DNA"/>
</dbReference>
<feature type="compositionally biased region" description="Basic and acidic residues" evidence="1">
    <location>
        <begin position="44"/>
        <end position="68"/>
    </location>
</feature>
<accession>A0A8H6XNI8</accession>
<dbReference type="Proteomes" id="UP000623467">
    <property type="component" value="Unassembled WGS sequence"/>
</dbReference>
<comment type="caution">
    <text evidence="2">The sequence shown here is derived from an EMBL/GenBank/DDBJ whole genome shotgun (WGS) entry which is preliminary data.</text>
</comment>
<protein>
    <recommendedName>
        <fullName evidence="4">PPPDE domain-containing protein</fullName>
    </recommendedName>
</protein>
<keyword evidence="3" id="KW-1185">Reference proteome</keyword>
<dbReference type="OrthoDB" id="2932983at2759"/>
<proteinExistence type="predicted"/>
<name>A0A8H6XNI8_9AGAR</name>
<sequence>MASVSARNDCTPVACNKLATVDADVHSQSDPAGVVAQPFASEPLGDKSDRFPSEKDDKPSAFGDEEPRKIYVLSRPLVKGSSFSSRSSSSPKKAAPVSATDAGETLVLDIPPPPKSHWAVRVGDTVYDLERQEDNDVSCKHRGFRKDEWSTSIYVAETVLTDEQLVQEGLRLITEMPRRYNVVSNNCQIFTFKFLHIIVHGSRQQITVLTTGVGIAATWIGRLGASLSDAPSPLMEAAGMACRAISAALHVADGSYLIEERGKGAKPWYSEFFDVLAGLERNGRIHTRLS</sequence>
<organism evidence="2 3">
    <name type="scientific">Mycena sanguinolenta</name>
    <dbReference type="NCBI Taxonomy" id="230812"/>
    <lineage>
        <taxon>Eukaryota</taxon>
        <taxon>Fungi</taxon>
        <taxon>Dikarya</taxon>
        <taxon>Basidiomycota</taxon>
        <taxon>Agaricomycotina</taxon>
        <taxon>Agaricomycetes</taxon>
        <taxon>Agaricomycetidae</taxon>
        <taxon>Agaricales</taxon>
        <taxon>Marasmiineae</taxon>
        <taxon>Mycenaceae</taxon>
        <taxon>Mycena</taxon>
    </lineage>
</organism>
<feature type="region of interest" description="Disordered" evidence="1">
    <location>
        <begin position="26"/>
        <end position="68"/>
    </location>
</feature>
<evidence type="ECO:0000313" key="3">
    <source>
        <dbReference type="Proteomes" id="UP000623467"/>
    </source>
</evidence>
<evidence type="ECO:0008006" key="4">
    <source>
        <dbReference type="Google" id="ProtNLM"/>
    </source>
</evidence>
<evidence type="ECO:0000256" key="1">
    <source>
        <dbReference type="SAM" id="MobiDB-lite"/>
    </source>
</evidence>
<reference evidence="2" key="1">
    <citation type="submission" date="2020-05" db="EMBL/GenBank/DDBJ databases">
        <title>Mycena genomes resolve the evolution of fungal bioluminescence.</title>
        <authorList>
            <person name="Tsai I.J."/>
        </authorList>
    </citation>
    <scope>NUCLEOTIDE SEQUENCE</scope>
    <source>
        <strain evidence="2">160909Yilan</strain>
    </source>
</reference>
<gene>
    <name evidence="2" type="ORF">MSAN_01986900</name>
</gene>
<evidence type="ECO:0000313" key="2">
    <source>
        <dbReference type="EMBL" id="KAF7343657.1"/>
    </source>
</evidence>
<dbReference type="AlphaFoldDB" id="A0A8H6XNI8"/>